<dbReference type="GO" id="GO:0051015">
    <property type="term" value="F:actin filament binding"/>
    <property type="evidence" value="ECO:0007669"/>
    <property type="project" value="InterPro"/>
</dbReference>
<dbReference type="InterPro" id="IPR036872">
    <property type="entry name" value="CH_dom_sf"/>
</dbReference>
<dbReference type="GO" id="GO:0051017">
    <property type="term" value="P:actin filament bundle assembly"/>
    <property type="evidence" value="ECO:0007669"/>
    <property type="project" value="InterPro"/>
</dbReference>
<dbReference type="PROSITE" id="PS50021">
    <property type="entry name" value="CH"/>
    <property type="match status" value="4"/>
</dbReference>
<evidence type="ECO:0000256" key="4">
    <source>
        <dbReference type="ARBA" id="ARBA00023203"/>
    </source>
</evidence>
<keyword evidence="1" id="KW-0479">Metal-binding</keyword>
<dbReference type="Pfam" id="PF00307">
    <property type="entry name" value="CH"/>
    <property type="match status" value="4"/>
</dbReference>
<feature type="domain" description="Calponin-homology (CH)" evidence="5">
    <location>
        <begin position="324"/>
        <end position="429"/>
    </location>
</feature>
<dbReference type="GO" id="GO:0032432">
    <property type="term" value="C:actin filament bundle"/>
    <property type="evidence" value="ECO:0007669"/>
    <property type="project" value="TreeGrafter"/>
</dbReference>
<accession>L7MFK2</accession>
<dbReference type="FunFam" id="1.10.418.10:FF:000010">
    <property type="entry name" value="Plastin-3 isoform 1"/>
    <property type="match status" value="1"/>
</dbReference>
<dbReference type="InterPro" id="IPR001715">
    <property type="entry name" value="CH_dom"/>
</dbReference>
<dbReference type="GO" id="GO:0046872">
    <property type="term" value="F:metal ion binding"/>
    <property type="evidence" value="ECO:0007669"/>
    <property type="project" value="UniProtKB-KW"/>
</dbReference>
<feature type="domain" description="Calponin-homology (CH)" evidence="5">
    <location>
        <begin position="180"/>
        <end position="296"/>
    </location>
</feature>
<dbReference type="CDD" id="cd21295">
    <property type="entry name" value="CH_PLS_rpt2"/>
    <property type="match status" value="1"/>
</dbReference>
<dbReference type="PANTHER" id="PTHR19961">
    <property type="entry name" value="FIMBRIN/PLASTIN"/>
    <property type="match status" value="1"/>
</dbReference>
<dbReference type="AlphaFoldDB" id="L7MFK2"/>
<dbReference type="EMBL" id="GACK01002269">
    <property type="protein sequence ID" value="JAA62765.1"/>
    <property type="molecule type" value="mRNA"/>
</dbReference>
<dbReference type="SUPFAM" id="SSF47576">
    <property type="entry name" value="Calponin-homology domain, CH-domain"/>
    <property type="match status" value="1"/>
</dbReference>
<keyword evidence="2" id="KW-0677">Repeat</keyword>
<keyword evidence="4" id="KW-0009">Actin-binding</keyword>
<evidence type="ECO:0000259" key="5">
    <source>
        <dbReference type="PROSITE" id="PS50021"/>
    </source>
</evidence>
<dbReference type="FunFam" id="1.10.418.10:FF:000031">
    <property type="entry name" value="Fimbrin-2 like"/>
    <property type="match status" value="1"/>
</dbReference>
<evidence type="ECO:0000256" key="1">
    <source>
        <dbReference type="ARBA" id="ARBA00022723"/>
    </source>
</evidence>
<keyword evidence="3" id="KW-0106">Calcium</keyword>
<feature type="domain" description="Calponin-homology (CH)" evidence="5">
    <location>
        <begin position="449"/>
        <end position="557"/>
    </location>
</feature>
<dbReference type="SMART" id="SM00033">
    <property type="entry name" value="CH"/>
    <property type="match status" value="4"/>
</dbReference>
<reference evidence="6" key="2">
    <citation type="journal article" date="2015" name="J. Proteomics">
        <title>Sexual differences in the sialomes of the zebra tick, Rhipicephalus pulchellus.</title>
        <authorList>
            <person name="Tan A.W."/>
            <person name="Francischetti I.M."/>
            <person name="Slovak M."/>
            <person name="Kini R.M."/>
            <person name="Ribeiro J.M."/>
        </authorList>
    </citation>
    <scope>NUCLEOTIDE SEQUENCE</scope>
    <source>
        <tissue evidence="6">Salivary gland</tissue>
    </source>
</reference>
<sequence>LVAARRQQLPSSRWISHFTAGLGLRVRACVCYGEAPSSKGEATPSLVKKEPAGRVTNIMAGTRQSLLLTDEQREELGGQFETLSKGFVELSSLRDALATVGFKLPQWKVRQMIEDMERRRGALAEPGRLSIAEFEQIYAELRGQEVSAGFKAMLSKKDNVQTLGGMSEASSEGTTHSVRHEERAAFSDWINRNLSSDPDLAHLLPIPMPGEALYDRVKDGILLCKMINHSCPETIDERAINKKGLTVYTKHENLTLALSSAQSIGCSIVNIDAHDLARGKPHLVLGLLWQIIKIGLFNQITLQHCPGLVQLVQPGEDMAHLLHLAPEAILLRWCNYHLERAGSNRRLTNFTSDVRDSEIYTILLRQIAPVGSGVTTEAMREHDLLQRAEVMLQQADKINCRSFLSPQDVVDGVYKLNVAFVANLFNNHPALDVPEDGNALEGLEGLEETREEKTYRNWINSMGVNPYVNWLYSDLADGLVIFQLFDVIRPGLVNWTRVHRSFSRLKGFMERLENCNYAVELGRKQGFSLVGVAGQDLFEGNATLTLALVWQLMRAYTLSVLTQLADTGHPIVEQEIVQWTNGKLKSAGKTSQIRNFQDPCICDARPIIDLVDAINPGCINYAQVLNATNQEERLANAKYAISMARKQGARIYALPEDIAEGKHKMVMTVFACLMARDYVPGQKQQQQQQDQDQQQKQ</sequence>
<organism evidence="6">
    <name type="scientific">Rhipicephalus pulchellus</name>
    <name type="common">Yellow backed tick</name>
    <name type="synonym">Dermacentor pulchellus</name>
    <dbReference type="NCBI Taxonomy" id="72859"/>
    <lineage>
        <taxon>Eukaryota</taxon>
        <taxon>Metazoa</taxon>
        <taxon>Ecdysozoa</taxon>
        <taxon>Arthropoda</taxon>
        <taxon>Chelicerata</taxon>
        <taxon>Arachnida</taxon>
        <taxon>Acari</taxon>
        <taxon>Parasitiformes</taxon>
        <taxon>Ixodida</taxon>
        <taxon>Ixodoidea</taxon>
        <taxon>Ixodidae</taxon>
        <taxon>Rhipicephalinae</taxon>
        <taxon>Rhipicephalus</taxon>
        <taxon>Rhipicephalus</taxon>
    </lineage>
</organism>
<dbReference type="FunFam" id="1.10.418.10:FF:000042">
    <property type="entry name" value="Fimbrin, putative"/>
    <property type="match status" value="1"/>
</dbReference>
<dbReference type="FunFam" id="1.10.418.10:FF:000066">
    <property type="entry name" value="plastin-1 isoform X2"/>
    <property type="match status" value="1"/>
</dbReference>
<dbReference type="CDD" id="cd21301">
    <property type="entry name" value="CH_PLS_rpt4"/>
    <property type="match status" value="1"/>
</dbReference>
<dbReference type="PANTHER" id="PTHR19961:SF18">
    <property type="entry name" value="FI19014P1"/>
    <property type="match status" value="1"/>
</dbReference>
<dbReference type="GO" id="GO:0005737">
    <property type="term" value="C:cytoplasm"/>
    <property type="evidence" value="ECO:0007669"/>
    <property type="project" value="TreeGrafter"/>
</dbReference>
<evidence type="ECO:0000256" key="2">
    <source>
        <dbReference type="ARBA" id="ARBA00022737"/>
    </source>
</evidence>
<dbReference type="PROSITE" id="PS00020">
    <property type="entry name" value="ACTININ_2"/>
    <property type="match status" value="1"/>
</dbReference>
<protein>
    <submittedName>
        <fullName evidence="6">Putative ca2+-binding actin-bundling protein</fullName>
    </submittedName>
</protein>
<name>L7MFK2_RHIPC</name>
<dbReference type="GO" id="GO:0051639">
    <property type="term" value="P:actin filament network formation"/>
    <property type="evidence" value="ECO:0007669"/>
    <property type="project" value="TreeGrafter"/>
</dbReference>
<dbReference type="InterPro" id="IPR001589">
    <property type="entry name" value="Actinin_actin-bd_CS"/>
</dbReference>
<dbReference type="CDD" id="cd21298">
    <property type="entry name" value="CH_PLS_rpt3"/>
    <property type="match status" value="1"/>
</dbReference>
<feature type="domain" description="Calponin-homology (CH)" evidence="5">
    <location>
        <begin position="570"/>
        <end position="678"/>
    </location>
</feature>
<reference evidence="6" key="1">
    <citation type="submission" date="2012-11" db="EMBL/GenBank/DDBJ databases">
        <authorList>
            <person name="Lucero-Rivera Y.E."/>
            <person name="Tovar-Ramirez D."/>
        </authorList>
    </citation>
    <scope>NUCLEOTIDE SEQUENCE</scope>
    <source>
        <tissue evidence="6">Salivary gland</tissue>
    </source>
</reference>
<dbReference type="Gene3D" id="1.10.418.10">
    <property type="entry name" value="Calponin-like domain"/>
    <property type="match status" value="4"/>
</dbReference>
<dbReference type="PROSITE" id="PS00019">
    <property type="entry name" value="ACTININ_1"/>
    <property type="match status" value="1"/>
</dbReference>
<dbReference type="CDD" id="cd21292">
    <property type="entry name" value="CH_PLS_rpt1"/>
    <property type="match status" value="1"/>
</dbReference>
<dbReference type="InterPro" id="IPR011992">
    <property type="entry name" value="EF-hand-dom_pair"/>
</dbReference>
<proteinExistence type="evidence at transcript level"/>
<dbReference type="SUPFAM" id="SSF47473">
    <property type="entry name" value="EF-hand"/>
    <property type="match status" value="1"/>
</dbReference>
<evidence type="ECO:0000313" key="6">
    <source>
        <dbReference type="EMBL" id="JAA62765.1"/>
    </source>
</evidence>
<dbReference type="InterPro" id="IPR039959">
    <property type="entry name" value="Fimbrin/Plastin"/>
</dbReference>
<feature type="non-terminal residue" evidence="6">
    <location>
        <position position="1"/>
    </location>
</feature>
<dbReference type="GO" id="GO:0005884">
    <property type="term" value="C:actin filament"/>
    <property type="evidence" value="ECO:0007669"/>
    <property type="project" value="TreeGrafter"/>
</dbReference>
<evidence type="ECO:0000256" key="3">
    <source>
        <dbReference type="ARBA" id="ARBA00022837"/>
    </source>
</evidence>